<dbReference type="Proteomes" id="UP000050864">
    <property type="component" value="Unassembled WGS sequence"/>
</dbReference>
<accession>A0A0R0BWN9</accession>
<reference evidence="1 2" key="1">
    <citation type="submission" date="2015-05" db="EMBL/GenBank/DDBJ databases">
        <title>Genome sequencing and analysis of members of genus Stenotrophomonas.</title>
        <authorList>
            <person name="Patil P.P."/>
            <person name="Midha S."/>
            <person name="Patil P.B."/>
        </authorList>
    </citation>
    <scope>NUCLEOTIDE SEQUENCE [LARGE SCALE GENOMIC DNA]</scope>
    <source>
        <strain evidence="1 2">DSM 18929</strain>
    </source>
</reference>
<dbReference type="STRING" id="405444.ABB26_17750"/>
<dbReference type="OrthoDB" id="5986600at2"/>
<organism evidence="1 2">
    <name type="scientific">Stenotrophomonas humi</name>
    <dbReference type="NCBI Taxonomy" id="405444"/>
    <lineage>
        <taxon>Bacteria</taxon>
        <taxon>Pseudomonadati</taxon>
        <taxon>Pseudomonadota</taxon>
        <taxon>Gammaproteobacteria</taxon>
        <taxon>Lysobacterales</taxon>
        <taxon>Lysobacteraceae</taxon>
        <taxon>Stenotrophomonas</taxon>
    </lineage>
</organism>
<evidence type="ECO:0000313" key="2">
    <source>
        <dbReference type="Proteomes" id="UP000050864"/>
    </source>
</evidence>
<dbReference type="EMBL" id="LDJI01000049">
    <property type="protein sequence ID" value="KRG61833.1"/>
    <property type="molecule type" value="Genomic_DNA"/>
</dbReference>
<evidence type="ECO:0000313" key="1">
    <source>
        <dbReference type="EMBL" id="KRG61833.1"/>
    </source>
</evidence>
<dbReference type="AlphaFoldDB" id="A0A0R0BWN9"/>
<keyword evidence="2" id="KW-1185">Reference proteome</keyword>
<dbReference type="RefSeq" id="WP_057636050.1">
    <property type="nucleotide sequence ID" value="NZ_LDJI01000049.1"/>
</dbReference>
<comment type="caution">
    <text evidence="1">The sequence shown here is derived from an EMBL/GenBank/DDBJ whole genome shotgun (WGS) entry which is preliminary data.</text>
</comment>
<gene>
    <name evidence="1" type="ORF">ABB26_17750</name>
</gene>
<protein>
    <submittedName>
        <fullName evidence="1">Uncharacterized protein</fullName>
    </submittedName>
</protein>
<name>A0A0R0BWN9_9GAMM</name>
<proteinExistence type="predicted"/>
<sequence length="66" mass="7264">MAFRQFPATTEDGESWIVIEFKDEDGGAAHSTRYELADGRALIREGGRLSTSDGEVTLSLSQPYRA</sequence>
<dbReference type="PATRIC" id="fig|405444.3.peg.3072"/>